<dbReference type="InterPro" id="IPR003626">
    <property type="entry name" value="PTH-rel"/>
</dbReference>
<keyword evidence="3" id="KW-0964">Secreted</keyword>
<evidence type="ECO:0000256" key="6">
    <source>
        <dbReference type="SAM" id="MobiDB-lite"/>
    </source>
</evidence>
<evidence type="ECO:0000313" key="8">
    <source>
        <dbReference type="Proteomes" id="UP001153269"/>
    </source>
</evidence>
<dbReference type="Proteomes" id="UP001153269">
    <property type="component" value="Unassembled WGS sequence"/>
</dbReference>
<feature type="compositionally biased region" description="Basic and acidic residues" evidence="6">
    <location>
        <begin position="156"/>
        <end position="166"/>
    </location>
</feature>
<proteinExistence type="inferred from homology"/>
<dbReference type="Pfam" id="PF01279">
    <property type="entry name" value="Parathyroid"/>
    <property type="match status" value="1"/>
</dbReference>
<name>A0A9N7VAQ5_PLEPL</name>
<dbReference type="PANTHER" id="PTHR17223:SF0">
    <property type="entry name" value="PARATHYROID HORMONE-RELATED PROTEIN"/>
    <property type="match status" value="1"/>
</dbReference>
<comment type="similarity">
    <text evidence="2">Belongs to the parathyroid hormone family.</text>
</comment>
<organism evidence="7 8">
    <name type="scientific">Pleuronectes platessa</name>
    <name type="common">European plaice</name>
    <dbReference type="NCBI Taxonomy" id="8262"/>
    <lineage>
        <taxon>Eukaryota</taxon>
        <taxon>Metazoa</taxon>
        <taxon>Chordata</taxon>
        <taxon>Craniata</taxon>
        <taxon>Vertebrata</taxon>
        <taxon>Euteleostomi</taxon>
        <taxon>Actinopterygii</taxon>
        <taxon>Neopterygii</taxon>
        <taxon>Teleostei</taxon>
        <taxon>Neoteleostei</taxon>
        <taxon>Acanthomorphata</taxon>
        <taxon>Carangaria</taxon>
        <taxon>Pleuronectiformes</taxon>
        <taxon>Pleuronectoidei</taxon>
        <taxon>Pleuronectidae</taxon>
        <taxon>Pleuronectes</taxon>
    </lineage>
</organism>
<keyword evidence="8" id="KW-1185">Reference proteome</keyword>
<dbReference type="InterPro" id="IPR001415">
    <property type="entry name" value="PTH/PTH-rel"/>
</dbReference>
<reference evidence="7" key="1">
    <citation type="submission" date="2020-03" db="EMBL/GenBank/DDBJ databases">
        <authorList>
            <person name="Weist P."/>
        </authorList>
    </citation>
    <scope>NUCLEOTIDE SEQUENCE</scope>
</reference>
<dbReference type="AlphaFoldDB" id="A0A9N7VAQ5"/>
<keyword evidence="4" id="KW-0165">Cleavage on pair of basic residues</keyword>
<dbReference type="SMART" id="SM00087">
    <property type="entry name" value="PTH"/>
    <property type="match status" value="1"/>
</dbReference>
<evidence type="ECO:0000256" key="4">
    <source>
        <dbReference type="ARBA" id="ARBA00022685"/>
    </source>
</evidence>
<comment type="subcellular location">
    <subcellularLocation>
        <location evidence="1">Secreted</location>
    </subcellularLocation>
</comment>
<sequence>MVGKLIFVTRSSLKSVPTELLVDFHCTNLHHIFGLRMCSIVLLHQWSLAVFLLFSPVTLDGRPVDALSIRTRRSVSHAQLMHDKGRSLQEFKRRMWLQELLEEVHTADEQAPPVQSRTPIQTFSGNALHQKPPGATKNLPDRFRLDKEGTNLPQETNKELAYKDQPLKGATKRKKKVRLGRRRENDKRRRRARSTTITTKEP</sequence>
<dbReference type="GO" id="GO:0030282">
    <property type="term" value="P:bone mineralization"/>
    <property type="evidence" value="ECO:0007669"/>
    <property type="project" value="InterPro"/>
</dbReference>
<dbReference type="GO" id="GO:0005179">
    <property type="term" value="F:hormone activity"/>
    <property type="evidence" value="ECO:0007669"/>
    <property type="project" value="UniProtKB-KW"/>
</dbReference>
<comment type="caution">
    <text evidence="7">The sequence shown here is derived from an EMBL/GenBank/DDBJ whole genome shotgun (WGS) entry which is preliminary data.</text>
</comment>
<dbReference type="EMBL" id="CADEAL010003857">
    <property type="protein sequence ID" value="CAB1446007.1"/>
    <property type="molecule type" value="Genomic_DNA"/>
</dbReference>
<feature type="compositionally biased region" description="Basic and acidic residues" evidence="6">
    <location>
        <begin position="139"/>
        <end position="149"/>
    </location>
</feature>
<feature type="region of interest" description="Disordered" evidence="6">
    <location>
        <begin position="107"/>
        <end position="202"/>
    </location>
</feature>
<evidence type="ECO:0000256" key="2">
    <source>
        <dbReference type="ARBA" id="ARBA00006307"/>
    </source>
</evidence>
<feature type="compositionally biased region" description="Basic residues" evidence="6">
    <location>
        <begin position="170"/>
        <end position="181"/>
    </location>
</feature>
<dbReference type="OrthoDB" id="9892514at2759"/>
<protein>
    <recommendedName>
        <fullName evidence="9">Parathyroid hormone-related protein</fullName>
    </recommendedName>
</protein>
<gene>
    <name evidence="7" type="ORF">PLEPLA_LOCUS33749</name>
</gene>
<evidence type="ECO:0000256" key="1">
    <source>
        <dbReference type="ARBA" id="ARBA00004613"/>
    </source>
</evidence>
<evidence type="ECO:0000313" key="7">
    <source>
        <dbReference type="EMBL" id="CAB1446007.1"/>
    </source>
</evidence>
<feature type="compositionally biased region" description="Polar residues" evidence="6">
    <location>
        <begin position="113"/>
        <end position="127"/>
    </location>
</feature>
<evidence type="ECO:0000256" key="5">
    <source>
        <dbReference type="ARBA" id="ARBA00022702"/>
    </source>
</evidence>
<keyword evidence="5" id="KW-0372">Hormone</keyword>
<evidence type="ECO:0008006" key="9">
    <source>
        <dbReference type="Google" id="ProtNLM"/>
    </source>
</evidence>
<dbReference type="PANTHER" id="PTHR17223">
    <property type="entry name" value="PARATHYROID HORMONE-RELATED"/>
    <property type="match status" value="1"/>
</dbReference>
<accession>A0A9N7VAQ5</accession>
<evidence type="ECO:0000256" key="3">
    <source>
        <dbReference type="ARBA" id="ARBA00022525"/>
    </source>
</evidence>
<dbReference type="GO" id="GO:0005576">
    <property type="term" value="C:extracellular region"/>
    <property type="evidence" value="ECO:0007669"/>
    <property type="project" value="UniProtKB-SubCell"/>
</dbReference>